<keyword evidence="1" id="KW-0966">Cell projection</keyword>
<reference evidence="1 2" key="1">
    <citation type="submission" date="2015-09" db="EMBL/GenBank/DDBJ databases">
        <authorList>
            <consortium name="Pathogen Informatics"/>
        </authorList>
    </citation>
    <scope>NUCLEOTIDE SEQUENCE [LARGE SCALE GENOMIC DNA]</scope>
    <source>
        <strain evidence="1 2">2789STDY5834865</strain>
    </source>
</reference>
<protein>
    <submittedName>
        <fullName evidence="1">Flagellar FlbD family protein</fullName>
    </submittedName>
</protein>
<dbReference type="RefSeq" id="WP_057571088.1">
    <property type="nucleotide sequence ID" value="NZ_CATYWZ010000007.1"/>
</dbReference>
<evidence type="ECO:0000313" key="1">
    <source>
        <dbReference type="EMBL" id="CUN97014.1"/>
    </source>
</evidence>
<organism evidence="1 2">
    <name type="scientific">Enterocloster clostridioformis</name>
    <dbReference type="NCBI Taxonomy" id="1531"/>
    <lineage>
        <taxon>Bacteria</taxon>
        <taxon>Bacillati</taxon>
        <taxon>Bacillota</taxon>
        <taxon>Clostridia</taxon>
        <taxon>Lachnospirales</taxon>
        <taxon>Lachnospiraceae</taxon>
        <taxon>Enterocloster</taxon>
    </lineage>
</organism>
<dbReference type="PANTHER" id="PTHR39185:SF1">
    <property type="entry name" value="SWARMING MOTILITY PROTEIN SWRD"/>
    <property type="match status" value="1"/>
</dbReference>
<dbReference type="Proteomes" id="UP000095512">
    <property type="component" value="Unassembled WGS sequence"/>
</dbReference>
<keyword evidence="1" id="KW-0969">Cilium</keyword>
<dbReference type="InterPro" id="IPR009384">
    <property type="entry name" value="SwrD-like"/>
</dbReference>
<dbReference type="Pfam" id="PF06289">
    <property type="entry name" value="FlbD"/>
    <property type="match status" value="1"/>
</dbReference>
<evidence type="ECO:0000313" key="2">
    <source>
        <dbReference type="Proteomes" id="UP000095512"/>
    </source>
</evidence>
<accession>A0A174B8L4</accession>
<dbReference type="EMBL" id="CZAB01000001">
    <property type="protein sequence ID" value="CUN97014.1"/>
    <property type="molecule type" value="Genomic_DNA"/>
</dbReference>
<name>A0A174B8L4_9FIRM</name>
<sequence>MIKVIRLNGEALLLNFFQIESVEMIPETKIKMMNGTFYLVKDSAESITQQVKEVMRDCCFHLLQ</sequence>
<keyword evidence="1" id="KW-0282">Flagellum</keyword>
<dbReference type="AlphaFoldDB" id="A0A174B8L4"/>
<gene>
    <name evidence="1" type="ORF">ERS852480_00235</name>
</gene>
<dbReference type="PANTHER" id="PTHR39185">
    <property type="entry name" value="SWARMING MOTILITY PROTEIN SWRD"/>
    <property type="match status" value="1"/>
</dbReference>
<proteinExistence type="predicted"/>